<evidence type="ECO:0000256" key="1">
    <source>
        <dbReference type="SAM" id="MobiDB-lite"/>
    </source>
</evidence>
<feature type="region of interest" description="Disordered" evidence="1">
    <location>
        <begin position="74"/>
        <end position="188"/>
    </location>
</feature>
<feature type="compositionally biased region" description="Low complexity" evidence="1">
    <location>
        <begin position="99"/>
        <end position="134"/>
    </location>
</feature>
<evidence type="ECO:0000313" key="3">
    <source>
        <dbReference type="EMBL" id="KAJ7305596.1"/>
    </source>
</evidence>
<keyword evidence="2" id="KW-0732">Signal</keyword>
<protein>
    <submittedName>
        <fullName evidence="3">Uncharacterized protein</fullName>
    </submittedName>
</protein>
<evidence type="ECO:0000313" key="4">
    <source>
        <dbReference type="Proteomes" id="UP001218218"/>
    </source>
</evidence>
<comment type="caution">
    <text evidence="3">The sequence shown here is derived from an EMBL/GenBank/DDBJ whole genome shotgun (WGS) entry which is preliminary data.</text>
</comment>
<keyword evidence="4" id="KW-1185">Reference proteome</keyword>
<proteinExistence type="predicted"/>
<sequence>MRSTTLVLCAAASLAAAAPRAQRRDEIQCAPADKNGVPFTSSAPSEDDPTFVTCVYEGGAGFCNYFPADGSFSSGSSDCPQGVAQDPSVTTDAPSTAGADPTDPASDPASDPVSTPAASDPASDSASDPVSTPAVSTPAVSTPAVSTPAASKPAVSTPAASKSSAVAGAPASPSVPAPSPSPSTGGARALSASFVGVVGAVGLGMLL</sequence>
<feature type="chain" id="PRO_5041965999" evidence="2">
    <location>
        <begin position="18"/>
        <end position="207"/>
    </location>
</feature>
<gene>
    <name evidence="3" type="ORF">DFH08DRAFT_944945</name>
</gene>
<name>A0AAD6Z3E9_9AGAR</name>
<accession>A0AAD6Z3E9</accession>
<feature type="compositionally biased region" description="Polar residues" evidence="1">
    <location>
        <begin position="138"/>
        <end position="149"/>
    </location>
</feature>
<organism evidence="3 4">
    <name type="scientific">Mycena albidolilacea</name>
    <dbReference type="NCBI Taxonomy" id="1033008"/>
    <lineage>
        <taxon>Eukaryota</taxon>
        <taxon>Fungi</taxon>
        <taxon>Dikarya</taxon>
        <taxon>Basidiomycota</taxon>
        <taxon>Agaricomycotina</taxon>
        <taxon>Agaricomycetes</taxon>
        <taxon>Agaricomycetidae</taxon>
        <taxon>Agaricales</taxon>
        <taxon>Marasmiineae</taxon>
        <taxon>Mycenaceae</taxon>
        <taxon>Mycena</taxon>
    </lineage>
</organism>
<dbReference type="AlphaFoldDB" id="A0AAD6Z3E9"/>
<feature type="compositionally biased region" description="Low complexity" evidence="1">
    <location>
        <begin position="158"/>
        <end position="172"/>
    </location>
</feature>
<reference evidence="3" key="1">
    <citation type="submission" date="2023-03" db="EMBL/GenBank/DDBJ databases">
        <title>Massive genome expansion in bonnet fungi (Mycena s.s.) driven by repeated elements and novel gene families across ecological guilds.</title>
        <authorList>
            <consortium name="Lawrence Berkeley National Laboratory"/>
            <person name="Harder C.B."/>
            <person name="Miyauchi S."/>
            <person name="Viragh M."/>
            <person name="Kuo A."/>
            <person name="Thoen E."/>
            <person name="Andreopoulos B."/>
            <person name="Lu D."/>
            <person name="Skrede I."/>
            <person name="Drula E."/>
            <person name="Henrissat B."/>
            <person name="Morin E."/>
            <person name="Kohler A."/>
            <person name="Barry K."/>
            <person name="LaButti K."/>
            <person name="Morin E."/>
            <person name="Salamov A."/>
            <person name="Lipzen A."/>
            <person name="Mereny Z."/>
            <person name="Hegedus B."/>
            <person name="Baldrian P."/>
            <person name="Stursova M."/>
            <person name="Weitz H."/>
            <person name="Taylor A."/>
            <person name="Grigoriev I.V."/>
            <person name="Nagy L.G."/>
            <person name="Martin F."/>
            <person name="Kauserud H."/>
        </authorList>
    </citation>
    <scope>NUCLEOTIDE SEQUENCE</scope>
    <source>
        <strain evidence="3">CBHHK002</strain>
    </source>
</reference>
<dbReference type="EMBL" id="JARIHO010000095">
    <property type="protein sequence ID" value="KAJ7305596.1"/>
    <property type="molecule type" value="Genomic_DNA"/>
</dbReference>
<feature type="signal peptide" evidence="2">
    <location>
        <begin position="1"/>
        <end position="17"/>
    </location>
</feature>
<dbReference type="Proteomes" id="UP001218218">
    <property type="component" value="Unassembled WGS sequence"/>
</dbReference>
<evidence type="ECO:0000256" key="2">
    <source>
        <dbReference type="SAM" id="SignalP"/>
    </source>
</evidence>